<keyword evidence="6" id="KW-1185">Reference proteome</keyword>
<dbReference type="PANTHER" id="PTHR30408:SF12">
    <property type="entry name" value="TYPE I RESTRICTION ENZYME MJAVIII SPECIFICITY SUBUNIT"/>
    <property type="match status" value="1"/>
</dbReference>
<dbReference type="Pfam" id="PF01420">
    <property type="entry name" value="Methylase_S"/>
    <property type="match status" value="2"/>
</dbReference>
<evidence type="ECO:0000313" key="6">
    <source>
        <dbReference type="Proteomes" id="UP000003973"/>
    </source>
</evidence>
<dbReference type="GO" id="GO:0003677">
    <property type="term" value="F:DNA binding"/>
    <property type="evidence" value="ECO:0007669"/>
    <property type="project" value="UniProtKB-KW"/>
</dbReference>
<dbReference type="Gene3D" id="3.90.220.20">
    <property type="entry name" value="DNA methylase specificity domains"/>
    <property type="match status" value="2"/>
</dbReference>
<dbReference type="Gene3D" id="1.10.287.1120">
    <property type="entry name" value="Bipartite methylase S protein"/>
    <property type="match status" value="1"/>
</dbReference>
<feature type="domain" description="Type I restriction modification DNA specificity" evidence="4">
    <location>
        <begin position="215"/>
        <end position="364"/>
    </location>
</feature>
<evidence type="ECO:0000256" key="3">
    <source>
        <dbReference type="ARBA" id="ARBA00023125"/>
    </source>
</evidence>
<dbReference type="EMBL" id="ACDP02000001">
    <property type="protein sequence ID" value="EEO28578.1"/>
    <property type="molecule type" value="Genomic_DNA"/>
</dbReference>
<organism evidence="5 6">
    <name type="scientific">Oxalobacter paraformigenes</name>
    <dbReference type="NCBI Taxonomy" id="556268"/>
    <lineage>
        <taxon>Bacteria</taxon>
        <taxon>Pseudomonadati</taxon>
        <taxon>Pseudomonadota</taxon>
        <taxon>Betaproteobacteria</taxon>
        <taxon>Burkholderiales</taxon>
        <taxon>Oxalobacteraceae</taxon>
        <taxon>Oxalobacter</taxon>
    </lineage>
</organism>
<gene>
    <name evidence="5" type="ORF">OFAG_01731</name>
</gene>
<dbReference type="InterPro" id="IPR000055">
    <property type="entry name" value="Restrct_endonuc_typeI_TRD"/>
</dbReference>
<dbReference type="RefSeq" id="WP_005878402.1">
    <property type="nucleotide sequence ID" value="NZ_KI392030.1"/>
</dbReference>
<sequence length="380" mass="43159">MMAVPKLRFKDEHGEEFLGWEEKKLGDVCVTFSGGTPSVTNSTYYNGCIPFIKSGEINKSYTEAFLTEKGLKNSSAKLVKKGDLLYALYGATSGESGISKINGAINQAILCIKSDILDLKYLKNLLCFNKNRITGMYLQGGQGNLSAEIIKSLKFYFPSSPEQTKIANFLSAIDEKISHINKKLDLLKQYKKGMMQKIFNQDIRFKDENGEEFPEWEEKEFNNVFSTIPSKKYQIFSTEINEVGQFPVLDQSQALIAGYSDQQDKVCHISPIIVFGDHTTVVKYFEKPFIVGADGTKLLFCHNGITKFFLYVIEFDPVIPEGYKRHFSLLREKNFPFPCIEEQTKIANFLSAIDEKIALVEKQLASTREYKKGLMQQLFI</sequence>
<accession>C3X5U2</accession>
<protein>
    <recommendedName>
        <fullName evidence="4">Type I restriction modification DNA specificity domain-containing protein</fullName>
    </recommendedName>
</protein>
<comment type="caution">
    <text evidence="5">The sequence shown here is derived from an EMBL/GenBank/DDBJ whole genome shotgun (WGS) entry which is preliminary data.</text>
</comment>
<reference evidence="5" key="1">
    <citation type="submission" date="2011-10" db="EMBL/GenBank/DDBJ databases">
        <title>The Genome Sequence of Oxalobacter formigenes HOxBLS.</title>
        <authorList>
            <consortium name="The Broad Institute Genome Sequencing Platform"/>
            <person name="Earl A."/>
            <person name="Ward D."/>
            <person name="Feldgarden M."/>
            <person name="Gevers D."/>
            <person name="Allison M.J."/>
            <person name="Humphrey S."/>
            <person name="Young S.K."/>
            <person name="Zeng Q."/>
            <person name="Gargeya S."/>
            <person name="Fitzgerald M."/>
            <person name="Haas B."/>
            <person name="Abouelleil A."/>
            <person name="Alvarado L."/>
            <person name="Arachchi H.M."/>
            <person name="Berlin A."/>
            <person name="Brown A."/>
            <person name="Chapman S.B."/>
            <person name="Chen Z."/>
            <person name="Dunbar C."/>
            <person name="Freedman E."/>
            <person name="Gearin G."/>
            <person name="Goldberg J."/>
            <person name="Griggs A."/>
            <person name="Gujja S."/>
            <person name="Heiman D."/>
            <person name="Howarth C."/>
            <person name="Larson L."/>
            <person name="Lui A."/>
            <person name="MacDonald P.J.P."/>
            <person name="Montmayeur A."/>
            <person name="Murphy C."/>
            <person name="Neiman D."/>
            <person name="Pearson M."/>
            <person name="Priest M."/>
            <person name="Roberts A."/>
            <person name="Saif S."/>
            <person name="Shea T."/>
            <person name="Shenoy N."/>
            <person name="Sisk P."/>
            <person name="Stolte C."/>
            <person name="Sykes S."/>
            <person name="Wortman J."/>
            <person name="Nusbaum C."/>
            <person name="Birren B."/>
        </authorList>
    </citation>
    <scope>NUCLEOTIDE SEQUENCE [LARGE SCALE GENOMIC DNA]</scope>
    <source>
        <strain evidence="5">HOxBLS</strain>
    </source>
</reference>
<evidence type="ECO:0000256" key="1">
    <source>
        <dbReference type="ARBA" id="ARBA00010923"/>
    </source>
</evidence>
<keyword evidence="2" id="KW-0680">Restriction system</keyword>
<evidence type="ECO:0000256" key="2">
    <source>
        <dbReference type="ARBA" id="ARBA00022747"/>
    </source>
</evidence>
<evidence type="ECO:0000259" key="4">
    <source>
        <dbReference type="Pfam" id="PF01420"/>
    </source>
</evidence>
<dbReference type="SUPFAM" id="SSF116734">
    <property type="entry name" value="DNA methylase specificity domain"/>
    <property type="match status" value="2"/>
</dbReference>
<dbReference type="AlphaFoldDB" id="C3X5U2"/>
<keyword evidence="3" id="KW-0238">DNA-binding</keyword>
<dbReference type="PANTHER" id="PTHR30408">
    <property type="entry name" value="TYPE-1 RESTRICTION ENZYME ECOKI SPECIFICITY PROTEIN"/>
    <property type="match status" value="1"/>
</dbReference>
<dbReference type="eggNOG" id="COG0732">
    <property type="taxonomic scope" value="Bacteria"/>
</dbReference>
<name>C3X5U2_9BURK</name>
<proteinExistence type="inferred from homology"/>
<dbReference type="InterPro" id="IPR044946">
    <property type="entry name" value="Restrct_endonuc_typeI_TRD_sf"/>
</dbReference>
<evidence type="ECO:0000313" key="5">
    <source>
        <dbReference type="EMBL" id="EEO28578.1"/>
    </source>
</evidence>
<dbReference type="GO" id="GO:0009307">
    <property type="term" value="P:DNA restriction-modification system"/>
    <property type="evidence" value="ECO:0007669"/>
    <property type="project" value="UniProtKB-KW"/>
</dbReference>
<dbReference type="CDD" id="cd17515">
    <property type="entry name" value="RMtype1_S_MjaORF132P_Sau1132ORF3780P-TRD1-CR1_like"/>
    <property type="match status" value="1"/>
</dbReference>
<dbReference type="HOGENOM" id="CLU_021095_0_3_4"/>
<comment type="similarity">
    <text evidence="1">Belongs to the type-I restriction system S methylase family.</text>
</comment>
<dbReference type="Proteomes" id="UP000003973">
    <property type="component" value="Unassembled WGS sequence"/>
</dbReference>
<dbReference type="InterPro" id="IPR052021">
    <property type="entry name" value="Type-I_RS_S_subunit"/>
</dbReference>
<feature type="domain" description="Type I restriction modification DNA specificity" evidence="4">
    <location>
        <begin position="19"/>
        <end position="188"/>
    </location>
</feature>